<sequence>MNLSNCSGISHLDIKALRLCHSRRIHKYKTFKEIAKRGLFFWGDFTVLNFMFFTNDKG</sequence>
<proteinExistence type="predicted"/>
<keyword evidence="3" id="KW-1185">Reference proteome</keyword>
<dbReference type="EMBL" id="SDLV01000003">
    <property type="protein sequence ID" value="THV63293.1"/>
    <property type="molecule type" value="Genomic_DNA"/>
</dbReference>
<gene>
    <name evidence="2" type="ORF">EK417_02485</name>
</gene>
<dbReference type="InterPro" id="IPR025668">
    <property type="entry name" value="Tnp_DDE_dom"/>
</dbReference>
<protein>
    <recommendedName>
        <fullName evidence="1">Transposase DDE domain-containing protein</fullName>
    </recommendedName>
</protein>
<organism evidence="2 3">
    <name type="scientific">Chryseobacterium candidae</name>
    <dbReference type="NCBI Taxonomy" id="1978493"/>
    <lineage>
        <taxon>Bacteria</taxon>
        <taxon>Pseudomonadati</taxon>
        <taxon>Bacteroidota</taxon>
        <taxon>Flavobacteriia</taxon>
        <taxon>Flavobacteriales</taxon>
        <taxon>Weeksellaceae</taxon>
        <taxon>Chryseobacterium group</taxon>
        <taxon>Chryseobacterium</taxon>
    </lineage>
</organism>
<evidence type="ECO:0000313" key="2">
    <source>
        <dbReference type="EMBL" id="THV63293.1"/>
    </source>
</evidence>
<feature type="domain" description="Transposase DDE" evidence="1">
    <location>
        <begin position="4"/>
        <end position="58"/>
    </location>
</feature>
<name>A0ABY2RCK0_9FLAO</name>
<evidence type="ECO:0000313" key="3">
    <source>
        <dbReference type="Proteomes" id="UP000306038"/>
    </source>
</evidence>
<evidence type="ECO:0000259" key="1">
    <source>
        <dbReference type="Pfam" id="PF13612"/>
    </source>
</evidence>
<comment type="caution">
    <text evidence="2">The sequence shown here is derived from an EMBL/GenBank/DDBJ whole genome shotgun (WGS) entry which is preliminary data.</text>
</comment>
<dbReference type="Proteomes" id="UP000306038">
    <property type="component" value="Unassembled WGS sequence"/>
</dbReference>
<reference evidence="2 3" key="1">
    <citation type="submission" date="2019-01" db="EMBL/GenBank/DDBJ databases">
        <authorList>
            <person name="B I."/>
            <person name="Ch S."/>
            <person name="Ch V.R."/>
        </authorList>
    </citation>
    <scope>NUCLEOTIDE SEQUENCE [LARGE SCALE GENOMIC DNA]</scope>
    <source>
        <strain evidence="2 3">JC507</strain>
    </source>
</reference>
<dbReference type="RefSeq" id="WP_083688865.1">
    <property type="nucleotide sequence ID" value="NZ_SDLV01000003.1"/>
</dbReference>
<dbReference type="Pfam" id="PF13612">
    <property type="entry name" value="DDE_Tnp_1_3"/>
    <property type="match status" value="1"/>
</dbReference>
<accession>A0ABY2RCK0</accession>